<dbReference type="InterPro" id="IPR036291">
    <property type="entry name" value="NAD(P)-bd_dom_sf"/>
</dbReference>
<evidence type="ECO:0000256" key="1">
    <source>
        <dbReference type="ARBA" id="ARBA00022571"/>
    </source>
</evidence>
<dbReference type="SUPFAM" id="SSF51735">
    <property type="entry name" value="NAD(P)-binding Rossmann-fold domains"/>
    <property type="match status" value="1"/>
</dbReference>
<dbReference type="Pfam" id="PF22698">
    <property type="entry name" value="Semialdhyde_dhC_1"/>
    <property type="match status" value="1"/>
</dbReference>
<dbReference type="PANTHER" id="PTHR32338:SF10">
    <property type="entry name" value="N-ACETYL-GAMMA-GLUTAMYL-PHOSPHATE REDUCTASE, CHLOROPLASTIC-RELATED"/>
    <property type="match status" value="1"/>
</dbReference>
<feature type="active site" evidence="5 6">
    <location>
        <position position="160"/>
    </location>
</feature>
<dbReference type="SMART" id="SM00859">
    <property type="entry name" value="Semialdhyde_dh"/>
    <property type="match status" value="1"/>
</dbReference>
<dbReference type="CDD" id="cd17895">
    <property type="entry name" value="AGPR_1_N"/>
    <property type="match status" value="1"/>
</dbReference>
<keyword evidence="9" id="KW-1185">Reference proteome</keyword>
<dbReference type="InterPro" id="IPR000534">
    <property type="entry name" value="Semialdehyde_DH_NAD-bd"/>
</dbReference>
<dbReference type="GO" id="GO:0003942">
    <property type="term" value="F:N-acetyl-gamma-glutamyl-phosphate reductase activity"/>
    <property type="evidence" value="ECO:0007669"/>
    <property type="project" value="UniProtKB-UniRule"/>
</dbReference>
<gene>
    <name evidence="5 8" type="primary">argC</name>
    <name evidence="8" type="ORF">CWE22_11250</name>
</gene>
<keyword evidence="1 5" id="KW-0055">Arginine biosynthesis</keyword>
<dbReference type="GO" id="GO:0005737">
    <property type="term" value="C:cytoplasm"/>
    <property type="evidence" value="ECO:0007669"/>
    <property type="project" value="UniProtKB-SubCell"/>
</dbReference>
<evidence type="ECO:0000256" key="3">
    <source>
        <dbReference type="ARBA" id="ARBA00022857"/>
    </source>
</evidence>
<comment type="caution">
    <text evidence="8">The sequence shown here is derived from an EMBL/GenBank/DDBJ whole genome shotgun (WGS) entry which is preliminary data.</text>
</comment>
<dbReference type="SUPFAM" id="SSF55347">
    <property type="entry name" value="Glyceraldehyde-3-phosphate dehydrogenase-like, C-terminal domain"/>
    <property type="match status" value="1"/>
</dbReference>
<dbReference type="InterPro" id="IPR000706">
    <property type="entry name" value="AGPR_type-1"/>
</dbReference>
<evidence type="ECO:0000256" key="2">
    <source>
        <dbReference type="ARBA" id="ARBA00022605"/>
    </source>
</evidence>
<dbReference type="HAMAP" id="MF_00150">
    <property type="entry name" value="ArgC_type1"/>
    <property type="match status" value="1"/>
</dbReference>
<evidence type="ECO:0000256" key="6">
    <source>
        <dbReference type="PROSITE-ProRule" id="PRU10010"/>
    </source>
</evidence>
<name>A0A7Z6ZRW8_9GAMM</name>
<proteinExistence type="inferred from homology"/>
<evidence type="ECO:0000259" key="7">
    <source>
        <dbReference type="SMART" id="SM00859"/>
    </source>
</evidence>
<dbReference type="EC" id="1.2.1.38" evidence="5"/>
<dbReference type="PANTHER" id="PTHR32338">
    <property type="entry name" value="N-ACETYL-GAMMA-GLUTAMYL-PHOSPHATE REDUCTASE, CHLOROPLASTIC-RELATED-RELATED"/>
    <property type="match status" value="1"/>
</dbReference>
<dbReference type="EMBL" id="PIPR01000004">
    <property type="protein sequence ID" value="RUO38993.1"/>
    <property type="molecule type" value="Genomic_DNA"/>
</dbReference>
<keyword evidence="2 5" id="KW-0028">Amino-acid biosynthesis</keyword>
<dbReference type="GO" id="GO:0006526">
    <property type="term" value="P:L-arginine biosynthetic process"/>
    <property type="evidence" value="ECO:0007669"/>
    <property type="project" value="UniProtKB-UniRule"/>
</dbReference>
<dbReference type="CDD" id="cd23934">
    <property type="entry name" value="AGPR_1_C"/>
    <property type="match status" value="1"/>
</dbReference>
<sequence>MVTSSNPQTIPCAVFGASGYTGIELVWLLQQHPHFHLVHAFTSSARTAESAATLYPQLQGRLDLVLQPWHSDLLVTLGQQVRVAFLALPHEASAEIAPQLIEQGITVFDLSGAFRLRDETLHQATYGFTRELADTHSVPYGIAEFTQLKGTEPLVAVAGCYPTAAGLGLKPITKLLRKDCTPFISAVSGVSGAGRKANLTTQFAEVSLQAYGVTTHRHQPEISQFVERDVVFVPHLGNFKRGIVATIYAQLADDASIQDVESAFLAAYDSQPLIRIAKQPPAQAHIDRTPFADVYWQVQNHHIVICVAIDNLLKGAASQAVQLANQYFGLCTETGLMQSSGVV</sequence>
<evidence type="ECO:0000256" key="4">
    <source>
        <dbReference type="ARBA" id="ARBA00023002"/>
    </source>
</evidence>
<feature type="domain" description="Semialdehyde dehydrogenase NAD-binding" evidence="7">
    <location>
        <begin position="11"/>
        <end position="151"/>
    </location>
</feature>
<dbReference type="PROSITE" id="PS01224">
    <property type="entry name" value="ARGC"/>
    <property type="match status" value="1"/>
</dbReference>
<comment type="catalytic activity">
    <reaction evidence="5">
        <text>N-acetyl-L-glutamate 5-semialdehyde + phosphate + NADP(+) = N-acetyl-L-glutamyl 5-phosphate + NADPH + H(+)</text>
        <dbReference type="Rhea" id="RHEA:21588"/>
        <dbReference type="ChEBI" id="CHEBI:15378"/>
        <dbReference type="ChEBI" id="CHEBI:29123"/>
        <dbReference type="ChEBI" id="CHEBI:43474"/>
        <dbReference type="ChEBI" id="CHEBI:57783"/>
        <dbReference type="ChEBI" id="CHEBI:57936"/>
        <dbReference type="ChEBI" id="CHEBI:58349"/>
        <dbReference type="EC" id="1.2.1.38"/>
    </reaction>
</comment>
<dbReference type="InterPro" id="IPR050085">
    <property type="entry name" value="AGPR"/>
</dbReference>
<dbReference type="InterPro" id="IPR058924">
    <property type="entry name" value="AGPR_dimerisation_dom"/>
</dbReference>
<dbReference type="InterPro" id="IPR023013">
    <property type="entry name" value="AGPR_AS"/>
</dbReference>
<evidence type="ECO:0000313" key="9">
    <source>
        <dbReference type="Proteomes" id="UP000287766"/>
    </source>
</evidence>
<dbReference type="GO" id="GO:0070401">
    <property type="term" value="F:NADP+ binding"/>
    <property type="evidence" value="ECO:0007669"/>
    <property type="project" value="InterPro"/>
</dbReference>
<protein>
    <recommendedName>
        <fullName evidence="5">N-acetyl-gamma-glutamyl-phosphate reductase</fullName>
        <shortName evidence="5">AGPR</shortName>
        <ecNumber evidence="5">1.2.1.38</ecNumber>
    </recommendedName>
    <alternativeName>
        <fullName evidence="5">N-acetyl-glutamate semialdehyde dehydrogenase</fullName>
        <shortName evidence="5">NAGSA dehydrogenase</shortName>
    </alternativeName>
</protein>
<reference evidence="9" key="1">
    <citation type="journal article" date="2018" name="Front. Microbiol.">
        <title>Genome-Based Analysis Reveals the Taxonomy and Diversity of the Family Idiomarinaceae.</title>
        <authorList>
            <person name="Liu Y."/>
            <person name="Lai Q."/>
            <person name="Shao Z."/>
        </authorList>
    </citation>
    <scope>NUCLEOTIDE SEQUENCE [LARGE SCALE GENOMIC DNA]</scope>
    <source>
        <strain evidence="9">KYW314</strain>
    </source>
</reference>
<keyword evidence="4 5" id="KW-0560">Oxidoreductase</keyword>
<evidence type="ECO:0000313" key="8">
    <source>
        <dbReference type="EMBL" id="RUO38993.1"/>
    </source>
</evidence>
<keyword evidence="5" id="KW-0963">Cytoplasm</keyword>
<dbReference type="Gene3D" id="3.30.360.10">
    <property type="entry name" value="Dihydrodipicolinate Reductase, domain 2"/>
    <property type="match status" value="1"/>
</dbReference>
<dbReference type="GO" id="GO:0051287">
    <property type="term" value="F:NAD binding"/>
    <property type="evidence" value="ECO:0007669"/>
    <property type="project" value="InterPro"/>
</dbReference>
<comment type="similarity">
    <text evidence="5">Belongs to the NAGSA dehydrogenase family. Type 1 subfamily.</text>
</comment>
<evidence type="ECO:0000256" key="5">
    <source>
        <dbReference type="HAMAP-Rule" id="MF_00150"/>
    </source>
</evidence>
<dbReference type="AlphaFoldDB" id="A0A7Z6ZRW8"/>
<organism evidence="8 9">
    <name type="scientific">Pseudidiomarina aestuarii</name>
    <dbReference type="NCBI Taxonomy" id="624146"/>
    <lineage>
        <taxon>Bacteria</taxon>
        <taxon>Pseudomonadati</taxon>
        <taxon>Pseudomonadota</taxon>
        <taxon>Gammaproteobacteria</taxon>
        <taxon>Alteromonadales</taxon>
        <taxon>Idiomarinaceae</taxon>
        <taxon>Pseudidiomarina</taxon>
    </lineage>
</organism>
<dbReference type="Pfam" id="PF01118">
    <property type="entry name" value="Semialdhyde_dh"/>
    <property type="match status" value="1"/>
</dbReference>
<dbReference type="Gene3D" id="3.40.50.720">
    <property type="entry name" value="NAD(P)-binding Rossmann-like Domain"/>
    <property type="match status" value="1"/>
</dbReference>
<dbReference type="Proteomes" id="UP000287766">
    <property type="component" value="Unassembled WGS sequence"/>
</dbReference>
<accession>A0A7Z6ZRW8</accession>
<dbReference type="NCBIfam" id="TIGR01850">
    <property type="entry name" value="argC"/>
    <property type="match status" value="1"/>
</dbReference>
<keyword evidence="3 5" id="KW-0521">NADP</keyword>
<comment type="subcellular location">
    <subcellularLocation>
        <location evidence="5">Cytoplasm</location>
    </subcellularLocation>
</comment>
<comment type="function">
    <text evidence="5">Catalyzes the NADPH-dependent reduction of N-acetyl-5-glutamyl phosphate to yield N-acetyl-L-glutamate 5-semialdehyde.</text>
</comment>
<dbReference type="UniPathway" id="UPA00068">
    <property type="reaction ID" value="UER00108"/>
</dbReference>
<comment type="pathway">
    <text evidence="5">Amino-acid biosynthesis; L-arginine biosynthesis; N(2)-acetyl-L-ornithine from L-glutamate: step 3/4.</text>
</comment>